<dbReference type="AlphaFoldDB" id="A0A366K1R3"/>
<evidence type="ECO:0000256" key="2">
    <source>
        <dbReference type="ARBA" id="ARBA00022679"/>
    </source>
</evidence>
<organism evidence="6 7">
    <name type="scientific">Cytobacillus firmus</name>
    <name type="common">Bacillus firmus</name>
    <dbReference type="NCBI Taxonomy" id="1399"/>
    <lineage>
        <taxon>Bacteria</taxon>
        <taxon>Bacillati</taxon>
        <taxon>Bacillota</taxon>
        <taxon>Bacilli</taxon>
        <taxon>Bacillales</taxon>
        <taxon>Bacillaceae</taxon>
        <taxon>Cytobacillus</taxon>
    </lineage>
</organism>
<dbReference type="OrthoDB" id="9787096at2"/>
<dbReference type="InterPro" id="IPR000277">
    <property type="entry name" value="Cys/Met-Metab_PyrdxlP-dep_enz"/>
</dbReference>
<comment type="cofactor">
    <cofactor evidence="1 4">
        <name>pyridoxal 5'-phosphate</name>
        <dbReference type="ChEBI" id="CHEBI:597326"/>
    </cofactor>
</comment>
<dbReference type="SUPFAM" id="SSF53383">
    <property type="entry name" value="PLP-dependent transferases"/>
    <property type="match status" value="1"/>
</dbReference>
<sequence length="380" mass="42330">MSTYNRAELKYANSVLPSLSIQEAQEKQFKLVDRMSRYFKGRQFLSMGDLGVSPTYKRPEQTYLVERVLADFFETEDCALVRGAGTGAIRNILSMLLSAGDEMFIHTAPVYTTTKETLRILGIKTVQADYNHLEEVRIAIRSNQNPKVFYIQHARQQPTDHYQLAEVIKAVKEERPDLPIVVDDNYCALKTKGIGVELGADYSTFSGFKLLGPEGIAVIAGKKDAIERVHHYNYSGGGQVQGYEAMELLRMMTFAPVSLAIQNEQVEELCRRLNEGAVNGIRAAYMTNAQSKNVIVELEAPIAQNVISISDEHGAATHPVGAESKYEIIPMIYRVSGSFLEAQPELKEYGLRINPMKSGAGTIIGILEKVIPLAKEVQHR</sequence>
<dbReference type="PANTHER" id="PTHR43797:SF2">
    <property type="entry name" value="HOMOCYSTEINE_CYSTEINE SYNTHASE"/>
    <property type="match status" value="1"/>
</dbReference>
<proteinExistence type="inferred from homology"/>
<feature type="domain" description="YhfS-like C-terminal" evidence="5">
    <location>
        <begin position="267"/>
        <end position="367"/>
    </location>
</feature>
<evidence type="ECO:0000256" key="1">
    <source>
        <dbReference type="ARBA" id="ARBA00001933"/>
    </source>
</evidence>
<keyword evidence="3 4" id="KW-0663">Pyridoxal phosphate</keyword>
<dbReference type="InterPro" id="IPR015421">
    <property type="entry name" value="PyrdxlP-dep_Trfase_major"/>
</dbReference>
<dbReference type="Gene3D" id="3.40.640.10">
    <property type="entry name" value="Type I PLP-dependent aspartate aminotransferase-like (Major domain)"/>
    <property type="match status" value="1"/>
</dbReference>
<keyword evidence="2" id="KW-0808">Transferase</keyword>
<dbReference type="Pfam" id="PF22475">
    <property type="entry name" value="YhfS-like_C"/>
    <property type="match status" value="1"/>
</dbReference>
<evidence type="ECO:0000256" key="3">
    <source>
        <dbReference type="ARBA" id="ARBA00022898"/>
    </source>
</evidence>
<evidence type="ECO:0000313" key="6">
    <source>
        <dbReference type="EMBL" id="RBP94501.1"/>
    </source>
</evidence>
<keyword evidence="7" id="KW-1185">Reference proteome</keyword>
<reference evidence="6 7" key="1">
    <citation type="submission" date="2018-06" db="EMBL/GenBank/DDBJ databases">
        <title>Freshwater and sediment microbial communities from various areas in North America, analyzing microbe dynamics in response to fracking.</title>
        <authorList>
            <person name="Lamendella R."/>
        </authorList>
    </citation>
    <scope>NUCLEOTIDE SEQUENCE [LARGE SCALE GENOMIC DNA]</scope>
    <source>
        <strain evidence="6 7">14_TX</strain>
    </source>
</reference>
<dbReference type="PANTHER" id="PTHR43797">
    <property type="entry name" value="HOMOCYSTEINE/CYSTEINE SYNTHASE"/>
    <property type="match status" value="1"/>
</dbReference>
<dbReference type="InterPro" id="IPR006235">
    <property type="entry name" value="OAc-hSer/O-AcSer_sulfhydrylase"/>
</dbReference>
<name>A0A366K1R3_CYTFI</name>
<dbReference type="EMBL" id="QNSF01000004">
    <property type="protein sequence ID" value="RBP94501.1"/>
    <property type="molecule type" value="Genomic_DNA"/>
</dbReference>
<protein>
    <submittedName>
        <fullName evidence="6">Cys/Met metabolism PLP-dependent enzyme</fullName>
    </submittedName>
</protein>
<dbReference type="Gene3D" id="3.90.1150.130">
    <property type="match status" value="1"/>
</dbReference>
<dbReference type="InterPro" id="IPR054718">
    <property type="entry name" value="YhfS-like_C"/>
</dbReference>
<dbReference type="GO" id="GO:0006535">
    <property type="term" value="P:cysteine biosynthetic process from serine"/>
    <property type="evidence" value="ECO:0007669"/>
    <property type="project" value="TreeGrafter"/>
</dbReference>
<dbReference type="Pfam" id="PF01053">
    <property type="entry name" value="Cys_Met_Meta_PP"/>
    <property type="match status" value="1"/>
</dbReference>
<dbReference type="GO" id="GO:0003961">
    <property type="term" value="F:O-acetylhomoserine aminocarboxypropyltransferase activity"/>
    <property type="evidence" value="ECO:0007669"/>
    <property type="project" value="TreeGrafter"/>
</dbReference>
<accession>A0A366K1R3</accession>
<dbReference type="GO" id="GO:0019346">
    <property type="term" value="P:transsulfuration"/>
    <property type="evidence" value="ECO:0007669"/>
    <property type="project" value="InterPro"/>
</dbReference>
<dbReference type="GO" id="GO:0004124">
    <property type="term" value="F:cysteine synthase activity"/>
    <property type="evidence" value="ECO:0007669"/>
    <property type="project" value="TreeGrafter"/>
</dbReference>
<dbReference type="STRING" id="1399.VL14_01120"/>
<dbReference type="InterPro" id="IPR015424">
    <property type="entry name" value="PyrdxlP-dep_Trfase"/>
</dbReference>
<evidence type="ECO:0000259" key="5">
    <source>
        <dbReference type="Pfam" id="PF22475"/>
    </source>
</evidence>
<comment type="caution">
    <text evidence="6">The sequence shown here is derived from an EMBL/GenBank/DDBJ whole genome shotgun (WGS) entry which is preliminary data.</text>
</comment>
<dbReference type="Proteomes" id="UP000252731">
    <property type="component" value="Unassembled WGS sequence"/>
</dbReference>
<gene>
    <name evidence="6" type="ORF">DFO70_104141</name>
</gene>
<dbReference type="GO" id="GO:0005737">
    <property type="term" value="C:cytoplasm"/>
    <property type="evidence" value="ECO:0007669"/>
    <property type="project" value="TreeGrafter"/>
</dbReference>
<dbReference type="RefSeq" id="WP_113882284.1">
    <property type="nucleotide sequence ID" value="NZ_QNSF01000004.1"/>
</dbReference>
<dbReference type="GO" id="GO:0030170">
    <property type="term" value="F:pyridoxal phosphate binding"/>
    <property type="evidence" value="ECO:0007669"/>
    <property type="project" value="InterPro"/>
</dbReference>
<comment type="similarity">
    <text evidence="4">Belongs to the trans-sulfuration enzymes family.</text>
</comment>
<dbReference type="GO" id="GO:0071269">
    <property type="term" value="P:L-homocysteine biosynthetic process"/>
    <property type="evidence" value="ECO:0007669"/>
    <property type="project" value="TreeGrafter"/>
</dbReference>
<evidence type="ECO:0000256" key="4">
    <source>
        <dbReference type="RuleBase" id="RU362118"/>
    </source>
</evidence>
<evidence type="ECO:0000313" key="7">
    <source>
        <dbReference type="Proteomes" id="UP000252731"/>
    </source>
</evidence>